<gene>
    <name evidence="2" type="ORF">BT96DRAFT_37256</name>
</gene>
<dbReference type="OrthoDB" id="2989042at2759"/>
<feature type="transmembrane region" description="Helical" evidence="1">
    <location>
        <begin position="90"/>
        <end position="112"/>
    </location>
</feature>
<organism evidence="2 3">
    <name type="scientific">Gymnopus androsaceus JB14</name>
    <dbReference type="NCBI Taxonomy" id="1447944"/>
    <lineage>
        <taxon>Eukaryota</taxon>
        <taxon>Fungi</taxon>
        <taxon>Dikarya</taxon>
        <taxon>Basidiomycota</taxon>
        <taxon>Agaricomycotina</taxon>
        <taxon>Agaricomycetes</taxon>
        <taxon>Agaricomycetidae</taxon>
        <taxon>Agaricales</taxon>
        <taxon>Marasmiineae</taxon>
        <taxon>Omphalotaceae</taxon>
        <taxon>Gymnopus</taxon>
    </lineage>
</organism>
<dbReference type="Proteomes" id="UP000799118">
    <property type="component" value="Unassembled WGS sequence"/>
</dbReference>
<keyword evidence="1" id="KW-0472">Membrane</keyword>
<keyword evidence="3" id="KW-1185">Reference proteome</keyword>
<dbReference type="EMBL" id="ML769484">
    <property type="protein sequence ID" value="KAE9398383.1"/>
    <property type="molecule type" value="Genomic_DNA"/>
</dbReference>
<reference evidence="2" key="1">
    <citation type="journal article" date="2019" name="Environ. Microbiol.">
        <title>Fungal ecological strategies reflected in gene transcription - a case study of two litter decomposers.</title>
        <authorList>
            <person name="Barbi F."/>
            <person name="Kohler A."/>
            <person name="Barry K."/>
            <person name="Baskaran P."/>
            <person name="Daum C."/>
            <person name="Fauchery L."/>
            <person name="Ihrmark K."/>
            <person name="Kuo A."/>
            <person name="LaButti K."/>
            <person name="Lipzen A."/>
            <person name="Morin E."/>
            <person name="Grigoriev I.V."/>
            <person name="Henrissat B."/>
            <person name="Lindahl B."/>
            <person name="Martin F."/>
        </authorList>
    </citation>
    <scope>NUCLEOTIDE SEQUENCE</scope>
    <source>
        <strain evidence="2">JB14</strain>
    </source>
</reference>
<protein>
    <submittedName>
        <fullName evidence="2">Uncharacterized protein</fullName>
    </submittedName>
</protein>
<feature type="transmembrane region" description="Helical" evidence="1">
    <location>
        <begin position="14"/>
        <end position="40"/>
    </location>
</feature>
<keyword evidence="1" id="KW-0812">Transmembrane</keyword>
<name>A0A6A4HK49_9AGAR</name>
<keyword evidence="1" id="KW-1133">Transmembrane helix</keyword>
<feature type="transmembrane region" description="Helical" evidence="1">
    <location>
        <begin position="49"/>
        <end position="70"/>
    </location>
</feature>
<accession>A0A6A4HK49</accession>
<evidence type="ECO:0000256" key="1">
    <source>
        <dbReference type="SAM" id="Phobius"/>
    </source>
</evidence>
<sequence length="183" mass="20608">MLTLKLGTESEPSIAFYLGGTWMNLFLFVLELLVGSYYFFNGPGKKSKVLMALSLLCDTVGTICGCWIAWMSLLNALEQDAVLAVKTNWTPYMILSLMTAASALFEQSYFAFRLWKIDRSTTSITGPTARPRSRPREFSWCTSYAPLILPNIQDSAKVLSSRAWHMLFLAVALLRLLLRSVLF</sequence>
<evidence type="ECO:0000313" key="3">
    <source>
        <dbReference type="Proteomes" id="UP000799118"/>
    </source>
</evidence>
<proteinExistence type="predicted"/>
<evidence type="ECO:0000313" key="2">
    <source>
        <dbReference type="EMBL" id="KAE9398383.1"/>
    </source>
</evidence>
<dbReference type="AlphaFoldDB" id="A0A6A4HK49"/>